<name>A0AAE8C015_9CAUD</name>
<organism evidence="1 2">
    <name type="scientific">Erwinia phage pEa_SNUABM_17</name>
    <dbReference type="NCBI Taxonomy" id="2869545"/>
    <lineage>
        <taxon>Viruses</taxon>
        <taxon>Duplodnaviria</taxon>
        <taxon>Heunggongvirae</taxon>
        <taxon>Uroviricota</taxon>
        <taxon>Caudoviricetes</taxon>
        <taxon>Alexandravirus</taxon>
        <taxon>Alexandravirus SNUABM17</taxon>
    </lineage>
</organism>
<protein>
    <submittedName>
        <fullName evidence="1">Uncharacterized protein</fullName>
    </submittedName>
</protein>
<proteinExistence type="predicted"/>
<reference evidence="1 2" key="1">
    <citation type="submission" date="2021-06" db="EMBL/GenBank/DDBJ databases">
        <title>Complete genome sequence of Erwinia phage pEa_SNUABM_17.</title>
        <authorList>
            <person name="Kim S.G."/>
            <person name="Park S.C."/>
        </authorList>
    </citation>
    <scope>NUCLEOTIDE SEQUENCE [LARGE SCALE GENOMIC DNA]</scope>
</reference>
<sequence>MANYLMPADGGQATSVGTTRSRDDVISVDNMYRVKIYNKSGTITFTGFIPPDFSFSLSSQWDAPFANTTLADLAERGGDALSTVGGSRVKDAIGAAGRFVGNNAGAADKALRFAGASSMHKLASARVWGGPSYLSIDLPIFVDAYSDTKTEVVDTTIALLSLCAPSEKGGLLLPPGPSPLKAVSMETMTLAASGASADAANAAIGNVLEDSEAFFVDIGNFFSMSPCVIDSVSANFDNVWEDGTGNPISVDFILQVSSYFAVTREDLKKWLKQSQ</sequence>
<keyword evidence="2" id="KW-1185">Reference proteome</keyword>
<dbReference type="Proteomes" id="UP000827911">
    <property type="component" value="Segment"/>
</dbReference>
<evidence type="ECO:0000313" key="2">
    <source>
        <dbReference type="Proteomes" id="UP000827911"/>
    </source>
</evidence>
<evidence type="ECO:0000313" key="1">
    <source>
        <dbReference type="EMBL" id="QZE57672.1"/>
    </source>
</evidence>
<gene>
    <name evidence="1" type="ORF">pEaSNUABM17_00126</name>
</gene>
<dbReference type="EMBL" id="MZ443777">
    <property type="protein sequence ID" value="QZE57672.1"/>
    <property type="molecule type" value="Genomic_DNA"/>
</dbReference>
<accession>A0AAE8C015</accession>